<sequence>MICAFATLLCLAGQAQAVCYADYKASRDNPLKLHYGVVRIDVDPCTMSDQVLHDVSERLKASGWKLLQVQSVFDDSGLEQRRKDAGQYFLRF</sequence>
<keyword evidence="1" id="KW-0732">Signal</keyword>
<evidence type="ECO:0000313" key="2">
    <source>
        <dbReference type="EMBL" id="MXY32623.1"/>
    </source>
</evidence>
<evidence type="ECO:0008006" key="3">
    <source>
        <dbReference type="Google" id="ProtNLM"/>
    </source>
</evidence>
<feature type="signal peptide" evidence="1">
    <location>
        <begin position="1"/>
        <end position="17"/>
    </location>
</feature>
<evidence type="ECO:0000256" key="1">
    <source>
        <dbReference type="SAM" id="SignalP"/>
    </source>
</evidence>
<accession>A0A6B0XXT8</accession>
<reference evidence="2" key="1">
    <citation type="submission" date="2019-09" db="EMBL/GenBank/DDBJ databases">
        <title>Characterisation of the sponge microbiome using genome-centric metagenomics.</title>
        <authorList>
            <person name="Engelberts J.P."/>
            <person name="Robbins S.J."/>
            <person name="De Goeij J.M."/>
            <person name="Aranda M."/>
            <person name="Bell S.C."/>
            <person name="Webster N.S."/>
        </authorList>
    </citation>
    <scope>NUCLEOTIDE SEQUENCE</scope>
    <source>
        <strain evidence="2">SB0664_bin_43</strain>
    </source>
</reference>
<proteinExistence type="predicted"/>
<name>A0A6B0XXT8_9RHOB</name>
<feature type="chain" id="PRO_5025343437" description="DUF4177 domain-containing protein" evidence="1">
    <location>
        <begin position="18"/>
        <end position="92"/>
    </location>
</feature>
<gene>
    <name evidence="2" type="ORF">F4Y60_00725</name>
</gene>
<dbReference type="AlphaFoldDB" id="A0A6B0XXT8"/>
<organism evidence="2">
    <name type="scientific">Boseongicola sp. SB0664_bin_43</name>
    <dbReference type="NCBI Taxonomy" id="2604844"/>
    <lineage>
        <taxon>Bacteria</taxon>
        <taxon>Pseudomonadati</taxon>
        <taxon>Pseudomonadota</taxon>
        <taxon>Alphaproteobacteria</taxon>
        <taxon>Rhodobacterales</taxon>
        <taxon>Paracoccaceae</taxon>
        <taxon>Boseongicola</taxon>
    </lineage>
</organism>
<protein>
    <recommendedName>
        <fullName evidence="3">DUF4177 domain-containing protein</fullName>
    </recommendedName>
</protein>
<comment type="caution">
    <text evidence="2">The sequence shown here is derived from an EMBL/GenBank/DDBJ whole genome shotgun (WGS) entry which is preliminary data.</text>
</comment>
<dbReference type="EMBL" id="VXRY01000030">
    <property type="protein sequence ID" value="MXY32623.1"/>
    <property type="molecule type" value="Genomic_DNA"/>
</dbReference>